<dbReference type="SUPFAM" id="SSF82185">
    <property type="entry name" value="Histone H3 K4-specific methyltransferase SET7/9 N-terminal domain"/>
    <property type="match status" value="1"/>
</dbReference>
<name>A0A3E0IE72_9FLAO</name>
<dbReference type="EMBL" id="QUNS01000001">
    <property type="protein sequence ID" value="REH56757.1"/>
    <property type="molecule type" value="Genomic_DNA"/>
</dbReference>
<proteinExistence type="predicted"/>
<evidence type="ECO:0008006" key="3">
    <source>
        <dbReference type="Google" id="ProtNLM"/>
    </source>
</evidence>
<protein>
    <recommendedName>
        <fullName evidence="3">MORN repeat protein</fullName>
    </recommendedName>
</protein>
<keyword evidence="2" id="KW-1185">Reference proteome</keyword>
<reference evidence="1 2" key="1">
    <citation type="submission" date="2018-08" db="EMBL/GenBank/DDBJ databases">
        <title>Genomic Encyclopedia of Type Strains, Phase IV (KMG-IV): sequencing the most valuable type-strain genomes for metagenomic binning, comparative biology and taxonomic classification.</title>
        <authorList>
            <person name="Goeker M."/>
        </authorList>
    </citation>
    <scope>NUCLEOTIDE SEQUENCE [LARGE SCALE GENOMIC DNA]</scope>
    <source>
        <strain evidence="1 2">DSM 18841</strain>
    </source>
</reference>
<dbReference type="Proteomes" id="UP000256884">
    <property type="component" value="Unassembled WGS sequence"/>
</dbReference>
<comment type="caution">
    <text evidence="1">The sequence shown here is derived from an EMBL/GenBank/DDBJ whole genome shotgun (WGS) entry which is preliminary data.</text>
</comment>
<sequence>MKNSTLILFLFLCYNILGQTPEKIKPPAVLLNSLELKKEVRSGKNYYSHVDKRKLYDREYKIIIHTEVRETIIDTVPTIHSEGNDYDFGSHFKGKSIGIIEKGFFNKGYKNGLWKVTYKNKLVKTINYNNGLIIGRYRVYNAKGQLLYKTTFGSKGNGKYKDFNYSTGVLKEEGNYENGKKEGEWCLYNEQGSLIKKNNYKEGEFIDD</sequence>
<evidence type="ECO:0000313" key="1">
    <source>
        <dbReference type="EMBL" id="REH56757.1"/>
    </source>
</evidence>
<gene>
    <name evidence="1" type="ORF">C7448_101802</name>
</gene>
<evidence type="ECO:0000313" key="2">
    <source>
        <dbReference type="Proteomes" id="UP000256884"/>
    </source>
</evidence>
<dbReference type="AlphaFoldDB" id="A0A3E0IE72"/>
<dbReference type="OrthoDB" id="7342920at2"/>
<dbReference type="RefSeq" id="WP_115900035.1">
    <property type="nucleotide sequence ID" value="NZ_QUNS01000001.1"/>
</dbReference>
<accession>A0A3E0IE72</accession>
<dbReference type="Gene3D" id="3.90.930.1">
    <property type="match status" value="1"/>
</dbReference>
<organism evidence="1 2">
    <name type="scientific">Tenacibaculum gallaicum</name>
    <dbReference type="NCBI Taxonomy" id="561505"/>
    <lineage>
        <taxon>Bacteria</taxon>
        <taxon>Pseudomonadati</taxon>
        <taxon>Bacteroidota</taxon>
        <taxon>Flavobacteriia</taxon>
        <taxon>Flavobacteriales</taxon>
        <taxon>Flavobacteriaceae</taxon>
        <taxon>Tenacibaculum</taxon>
    </lineage>
</organism>